<dbReference type="PANTHER" id="PTHR37461">
    <property type="entry name" value="ANTI-SIGMA-K FACTOR RSKA"/>
    <property type="match status" value="1"/>
</dbReference>
<evidence type="ECO:0000256" key="1">
    <source>
        <dbReference type="SAM" id="Phobius"/>
    </source>
</evidence>
<evidence type="ECO:0000259" key="2">
    <source>
        <dbReference type="Pfam" id="PF10099"/>
    </source>
</evidence>
<keyword evidence="1" id="KW-0472">Membrane</keyword>
<proteinExistence type="predicted"/>
<evidence type="ECO:0000313" key="3">
    <source>
        <dbReference type="EMBL" id="WAJ70435.1"/>
    </source>
</evidence>
<keyword evidence="1" id="KW-0812">Transmembrane</keyword>
<sequence length="238" mass="26067">MNYLVEDRRNALAAQYVLGTLRGGARRRYQQLMMQHQLVRETTWIWEQYINVLGHKLEPKTPSDKVWVEVSQRLGFDEDSIASTRQTSSASAEVVELKSAKFWPGLASIATAAAIILAVILVRLEPVDSTPSQFAVVQSEKAQALWLIEVGEQQIKVKATDKLTAQANNDYELWFVASDGRAPVSLGLLPKSGELNLAKSDLFGTVELAALAVSLEPLGGSPSGSPTKVLYTTELVTL</sequence>
<dbReference type="PANTHER" id="PTHR37461:SF1">
    <property type="entry name" value="ANTI-SIGMA-K FACTOR RSKA"/>
    <property type="match status" value="1"/>
</dbReference>
<accession>A0ABY7APQ9</accession>
<dbReference type="EMBL" id="CP109965">
    <property type="protein sequence ID" value="WAJ70435.1"/>
    <property type="molecule type" value="Genomic_DNA"/>
</dbReference>
<keyword evidence="1" id="KW-1133">Transmembrane helix</keyword>
<evidence type="ECO:0000313" key="4">
    <source>
        <dbReference type="Proteomes" id="UP001163726"/>
    </source>
</evidence>
<organism evidence="3 4">
    <name type="scientific">Catenovulum adriaticum</name>
    <dbReference type="NCBI Taxonomy" id="2984846"/>
    <lineage>
        <taxon>Bacteria</taxon>
        <taxon>Pseudomonadati</taxon>
        <taxon>Pseudomonadota</taxon>
        <taxon>Gammaproteobacteria</taxon>
        <taxon>Alteromonadales</taxon>
        <taxon>Alteromonadaceae</taxon>
        <taxon>Catenovulum</taxon>
    </lineage>
</organism>
<dbReference type="InterPro" id="IPR051474">
    <property type="entry name" value="Anti-sigma-K/W_factor"/>
</dbReference>
<feature type="domain" description="Anti-sigma K factor RskA C-terminal" evidence="2">
    <location>
        <begin position="110"/>
        <end position="227"/>
    </location>
</feature>
<protein>
    <submittedName>
        <fullName evidence="3">Anti-sigma factor</fullName>
    </submittedName>
</protein>
<name>A0ABY7APQ9_9ALTE</name>
<dbReference type="InterPro" id="IPR018764">
    <property type="entry name" value="RskA_C"/>
</dbReference>
<reference evidence="3" key="1">
    <citation type="submission" date="2022-10" db="EMBL/GenBank/DDBJ databases">
        <title>Catenovulum adriacola sp. nov. isolated in the Harbour of Susak.</title>
        <authorList>
            <person name="Schoch T."/>
            <person name="Reich S.J."/>
            <person name="Stoeferle S."/>
            <person name="Flaiz M."/>
            <person name="Kazda M."/>
            <person name="Riedel C.U."/>
            <person name="Duerre P."/>
        </authorList>
    </citation>
    <scope>NUCLEOTIDE SEQUENCE</scope>
    <source>
        <strain evidence="3">TS8</strain>
    </source>
</reference>
<feature type="transmembrane region" description="Helical" evidence="1">
    <location>
        <begin position="102"/>
        <end position="122"/>
    </location>
</feature>
<dbReference type="Proteomes" id="UP001163726">
    <property type="component" value="Chromosome"/>
</dbReference>
<dbReference type="Pfam" id="PF10099">
    <property type="entry name" value="RskA_C"/>
    <property type="match status" value="1"/>
</dbReference>
<gene>
    <name evidence="3" type="ORF">OLW01_01050</name>
</gene>
<keyword evidence="4" id="KW-1185">Reference proteome</keyword>
<dbReference type="RefSeq" id="WP_268074778.1">
    <property type="nucleotide sequence ID" value="NZ_CP109965.1"/>
</dbReference>